<feature type="chain" id="PRO_5004848973" description="Bacterial Ig-like domain-containing protein" evidence="1">
    <location>
        <begin position="36"/>
        <end position="406"/>
    </location>
</feature>
<accession>W4QQV2</accession>
<evidence type="ECO:0000256" key="1">
    <source>
        <dbReference type="SAM" id="SignalP"/>
    </source>
</evidence>
<dbReference type="RefSeq" id="WP_035663337.1">
    <property type="nucleotide sequence ID" value="NZ_BAUV01000008.1"/>
</dbReference>
<dbReference type="eggNOG" id="COG3386">
    <property type="taxonomic scope" value="Bacteria"/>
</dbReference>
<dbReference type="EMBL" id="BAUV01000008">
    <property type="protein sequence ID" value="GAE34446.1"/>
    <property type="molecule type" value="Genomic_DNA"/>
</dbReference>
<proteinExistence type="predicted"/>
<sequence>MMKKKSIINVLSKKALLVATAIAISGVVPTSVALAHGELVAAEVAAQENTRVSGLPGETVTVPVQVWLIPDGGGNKTDAATVTVNLGGQTQHDKTLTFAANEFNTKKTVNLEYTISADATVGNLNLKVEMSSNIKTGSNQVRNEKPDNVTIQVVNPAPLVPADTTAPVVVFINPISGIFNATTLPTEFKISLDEASELFVNGQSQGEFESGTHSLLLPTPTEGVNTVTLQAVDAAKNVSSVVPFTYTYDSIAPEVTSSPNRNTNGNSWYKEDVTVSFNATDSGTGVNKESISKDVLVAEDGIHTIFGTATDLAGNLGTSEPITIKLDKTAPTIRGSADRSPNSTGWYKDNVTVTFNAADTLSGVESFTQPVTLSEEGRDQFANGTATDLAGNSASTAVSGINIVTI</sequence>
<comment type="caution">
    <text evidence="2">The sequence shown here is derived from an EMBL/GenBank/DDBJ whole genome shotgun (WGS) entry which is preliminary data.</text>
</comment>
<organism evidence="2 3">
    <name type="scientific">Halalkalibacter akibai (strain ATCC 43226 / DSM 21942 / CIP 109018 / JCM 9157 / 1139)</name>
    <name type="common">Bacillus akibai</name>
    <dbReference type="NCBI Taxonomy" id="1236973"/>
    <lineage>
        <taxon>Bacteria</taxon>
        <taxon>Bacillati</taxon>
        <taxon>Bacillota</taxon>
        <taxon>Bacilli</taxon>
        <taxon>Bacillales</taxon>
        <taxon>Bacillaceae</taxon>
        <taxon>Halalkalibacter</taxon>
    </lineage>
</organism>
<protein>
    <recommendedName>
        <fullName evidence="4">Bacterial Ig-like domain-containing protein</fullName>
    </recommendedName>
</protein>
<reference evidence="2 3" key="1">
    <citation type="journal article" date="2014" name="Genome Announc.">
        <title>Draft Genome Sequences of Three Alkaliphilic Bacillus Strains, Bacillus wakoensis JCM 9140T, Bacillus akibai JCM 9157T, and Bacillus hemicellulosilyticus JCM 9152T.</title>
        <authorList>
            <person name="Yuki M."/>
            <person name="Oshima K."/>
            <person name="Suda W."/>
            <person name="Oshida Y."/>
            <person name="Kitamura K."/>
            <person name="Iida T."/>
            <person name="Hattori M."/>
            <person name="Ohkuma M."/>
        </authorList>
    </citation>
    <scope>NUCLEOTIDE SEQUENCE [LARGE SCALE GENOMIC DNA]</scope>
    <source>
        <strain evidence="2 3">JCM 9157</strain>
    </source>
</reference>
<feature type="signal peptide" evidence="1">
    <location>
        <begin position="1"/>
        <end position="35"/>
    </location>
</feature>
<dbReference type="OrthoDB" id="9801679at2"/>
<gene>
    <name evidence="2" type="ORF">JCM9157_1502</name>
</gene>
<keyword evidence="1" id="KW-0732">Signal</keyword>
<dbReference type="AlphaFoldDB" id="W4QQV2"/>
<keyword evidence="3" id="KW-1185">Reference proteome</keyword>
<evidence type="ECO:0000313" key="2">
    <source>
        <dbReference type="EMBL" id="GAE34446.1"/>
    </source>
</evidence>
<evidence type="ECO:0000313" key="3">
    <source>
        <dbReference type="Proteomes" id="UP000018896"/>
    </source>
</evidence>
<evidence type="ECO:0008006" key="4">
    <source>
        <dbReference type="Google" id="ProtNLM"/>
    </source>
</evidence>
<dbReference type="Proteomes" id="UP000018896">
    <property type="component" value="Unassembled WGS sequence"/>
</dbReference>
<name>W4QQV2_HALA3</name>